<proteinExistence type="predicted"/>
<dbReference type="AlphaFoldDB" id="A0AAD1MV85"/>
<gene>
    <name evidence="1" type="ORF">MLIT_25580</name>
</gene>
<dbReference type="EMBL" id="AP022586">
    <property type="protein sequence ID" value="BBY16966.1"/>
    <property type="molecule type" value="Genomic_DNA"/>
</dbReference>
<evidence type="ECO:0000313" key="2">
    <source>
        <dbReference type="Proteomes" id="UP000466607"/>
    </source>
</evidence>
<evidence type="ECO:0000313" key="1">
    <source>
        <dbReference type="EMBL" id="BBY16966.1"/>
    </source>
</evidence>
<reference evidence="1 2" key="1">
    <citation type="journal article" date="2019" name="Emerg. Microbes Infect.">
        <title>Comprehensive subspecies identification of 175 nontuberculous mycobacteria species based on 7547 genomic profiles.</title>
        <authorList>
            <person name="Matsumoto Y."/>
            <person name="Kinjo T."/>
            <person name="Motooka D."/>
            <person name="Nabeya D."/>
            <person name="Jung N."/>
            <person name="Uechi K."/>
            <person name="Horii T."/>
            <person name="Iida T."/>
            <person name="Fujita J."/>
            <person name="Nakamura S."/>
        </authorList>
    </citation>
    <scope>NUCLEOTIDE SEQUENCE [LARGE SCALE GENOMIC DNA]</scope>
    <source>
        <strain evidence="1 2">JCM 17423</strain>
    </source>
</reference>
<dbReference type="Proteomes" id="UP000466607">
    <property type="component" value="Chromosome"/>
</dbReference>
<organism evidence="1 2">
    <name type="scientific">Mycolicibacterium litorale</name>
    <dbReference type="NCBI Taxonomy" id="758802"/>
    <lineage>
        <taxon>Bacteria</taxon>
        <taxon>Bacillati</taxon>
        <taxon>Actinomycetota</taxon>
        <taxon>Actinomycetes</taxon>
        <taxon>Mycobacteriales</taxon>
        <taxon>Mycobacteriaceae</taxon>
        <taxon>Mycolicibacterium</taxon>
    </lineage>
</organism>
<protein>
    <submittedName>
        <fullName evidence="1">Uncharacterized protein</fullName>
    </submittedName>
</protein>
<accession>A0AAD1MV85</accession>
<name>A0AAD1MV85_9MYCO</name>
<sequence>MTGSDPSLMALGPAVVDPATPCSRITANTATATTTTTTIGIHMRCTTRNISRPFNVCHIGVNNRRIEALPACANVFHLCRGAYTPYP</sequence>
<keyword evidence="2" id="KW-1185">Reference proteome</keyword>